<organism evidence="3 4">
    <name type="scientific">Micrococcus endophyticus</name>
    <dbReference type="NCBI Taxonomy" id="455343"/>
    <lineage>
        <taxon>Bacteria</taxon>
        <taxon>Bacillati</taxon>
        <taxon>Actinomycetota</taxon>
        <taxon>Actinomycetes</taxon>
        <taxon>Micrococcales</taxon>
        <taxon>Micrococcaceae</taxon>
        <taxon>Micrococcus</taxon>
    </lineage>
</organism>
<dbReference type="Gene3D" id="1.20.140.10">
    <property type="entry name" value="Butyryl-CoA Dehydrogenase, subunit A, domain 3"/>
    <property type="match status" value="1"/>
</dbReference>
<evidence type="ECO:0000256" key="1">
    <source>
        <dbReference type="SAM" id="MobiDB-lite"/>
    </source>
</evidence>
<dbReference type="InterPro" id="IPR036250">
    <property type="entry name" value="AcylCo_DH-like_C"/>
</dbReference>
<evidence type="ECO:0000256" key="2">
    <source>
        <dbReference type="SAM" id="Phobius"/>
    </source>
</evidence>
<keyword evidence="4" id="KW-1185">Reference proteome</keyword>
<gene>
    <name evidence="3" type="ORF">HDA33_001878</name>
</gene>
<dbReference type="Proteomes" id="UP000567246">
    <property type="component" value="Unassembled WGS sequence"/>
</dbReference>
<dbReference type="SUPFAM" id="SSF47203">
    <property type="entry name" value="Acyl-CoA dehydrogenase C-terminal domain-like"/>
    <property type="match status" value="1"/>
</dbReference>
<feature type="region of interest" description="Disordered" evidence="1">
    <location>
        <begin position="126"/>
        <end position="153"/>
    </location>
</feature>
<dbReference type="SUPFAM" id="SSF56645">
    <property type="entry name" value="Acyl-CoA dehydrogenase NM domain-like"/>
    <property type="match status" value="1"/>
</dbReference>
<evidence type="ECO:0000313" key="3">
    <source>
        <dbReference type="EMBL" id="MBB5849314.1"/>
    </source>
</evidence>
<dbReference type="Gene3D" id="2.40.110.10">
    <property type="entry name" value="Butyryl-CoA Dehydrogenase, subunit A, domain 2"/>
    <property type="match status" value="1"/>
</dbReference>
<protein>
    <recommendedName>
        <fullName evidence="5">Acyl-CoA hydrolase</fullName>
    </recommendedName>
</protein>
<sequence>MAQPEPVRLAPPGRTAEPDAARSAERALLAAASACDGDVAPMLALLGAGRAPDTEASAPDAAPLELPLTGEGRTRQQWELLASVAAQDLSAARVLEPHLDALSILSQASVPAPAGLLGVYASESGGRTPRLTPAPHDDDAGSASDGRPDAGPDAWLLDGEKPWCSLADECAAAVITGREADGTRHAVLVDLDHPGVAETSSAWPALGLAPIRTVGLGFDAVPGTAVGGPEWYLRRPGFAWGGIGVAAVWFGGAVGIARTLRDATRSRAAAEAEGRGPGPDQVAQAALGRVDRLLHAMAALLARAAEDVDAGRLDHGRGMVEADRIRGTVAQLCTEVVDVVGQATGPGPLTGSAAHARAVADLQVYLRQHHAHRDDARLGRALLDGDADGGWTW</sequence>
<name>A0A7W9N1G6_9MICC</name>
<comment type="caution">
    <text evidence="3">The sequence shown here is derived from an EMBL/GenBank/DDBJ whole genome shotgun (WGS) entry which is preliminary data.</text>
</comment>
<keyword evidence="2" id="KW-1133">Transmembrane helix</keyword>
<proteinExistence type="predicted"/>
<reference evidence="3 4" key="1">
    <citation type="submission" date="2020-08" db="EMBL/GenBank/DDBJ databases">
        <title>Sequencing the genomes of 1000 actinobacteria strains.</title>
        <authorList>
            <person name="Klenk H.-P."/>
        </authorList>
    </citation>
    <scope>NUCLEOTIDE SEQUENCE [LARGE SCALE GENOMIC DNA]</scope>
    <source>
        <strain evidence="3 4">DSM 17945</strain>
    </source>
</reference>
<evidence type="ECO:0008006" key="5">
    <source>
        <dbReference type="Google" id="ProtNLM"/>
    </source>
</evidence>
<dbReference type="InterPro" id="IPR046373">
    <property type="entry name" value="Acyl-CoA_Oxase/DH_mid-dom_sf"/>
</dbReference>
<dbReference type="InterPro" id="IPR009100">
    <property type="entry name" value="AcylCoA_DH/oxidase_NM_dom_sf"/>
</dbReference>
<keyword evidence="2" id="KW-0812">Transmembrane</keyword>
<dbReference type="GO" id="GO:0016627">
    <property type="term" value="F:oxidoreductase activity, acting on the CH-CH group of donors"/>
    <property type="evidence" value="ECO:0007669"/>
    <property type="project" value="InterPro"/>
</dbReference>
<dbReference type="AlphaFoldDB" id="A0A7W9N1G6"/>
<dbReference type="RefSeq" id="WP_184172809.1">
    <property type="nucleotide sequence ID" value="NZ_BAABAG010000019.1"/>
</dbReference>
<dbReference type="EMBL" id="JACHMW010000001">
    <property type="protein sequence ID" value="MBB5849314.1"/>
    <property type="molecule type" value="Genomic_DNA"/>
</dbReference>
<accession>A0A7W9N1G6</accession>
<keyword evidence="2" id="KW-0472">Membrane</keyword>
<feature type="region of interest" description="Disordered" evidence="1">
    <location>
        <begin position="1"/>
        <end position="22"/>
    </location>
</feature>
<feature type="transmembrane region" description="Helical" evidence="2">
    <location>
        <begin position="238"/>
        <end position="257"/>
    </location>
</feature>
<evidence type="ECO:0000313" key="4">
    <source>
        <dbReference type="Proteomes" id="UP000567246"/>
    </source>
</evidence>